<organism evidence="1 2">
    <name type="scientific">Elysia crispata</name>
    <name type="common">lettuce slug</name>
    <dbReference type="NCBI Taxonomy" id="231223"/>
    <lineage>
        <taxon>Eukaryota</taxon>
        <taxon>Metazoa</taxon>
        <taxon>Spiralia</taxon>
        <taxon>Lophotrochozoa</taxon>
        <taxon>Mollusca</taxon>
        <taxon>Gastropoda</taxon>
        <taxon>Heterobranchia</taxon>
        <taxon>Euthyneura</taxon>
        <taxon>Panpulmonata</taxon>
        <taxon>Sacoglossa</taxon>
        <taxon>Placobranchoidea</taxon>
        <taxon>Plakobranchidae</taxon>
        <taxon>Elysia</taxon>
    </lineage>
</organism>
<reference evidence="1" key="1">
    <citation type="journal article" date="2023" name="G3 (Bethesda)">
        <title>A reference genome for the long-term kleptoplast-retaining sea slug Elysia crispata morphotype clarki.</title>
        <authorList>
            <person name="Eastman K.E."/>
            <person name="Pendleton A.L."/>
            <person name="Shaikh M.A."/>
            <person name="Suttiyut T."/>
            <person name="Ogas R."/>
            <person name="Tomko P."/>
            <person name="Gavelis G."/>
            <person name="Widhalm J.R."/>
            <person name="Wisecaver J.H."/>
        </authorList>
    </citation>
    <scope>NUCLEOTIDE SEQUENCE</scope>
    <source>
        <strain evidence="1">ECLA1</strain>
    </source>
</reference>
<dbReference type="Proteomes" id="UP001283361">
    <property type="component" value="Unassembled WGS sequence"/>
</dbReference>
<evidence type="ECO:0000313" key="1">
    <source>
        <dbReference type="EMBL" id="KAK3757572.1"/>
    </source>
</evidence>
<proteinExistence type="predicted"/>
<accession>A0AAE0YWJ0</accession>
<dbReference type="AlphaFoldDB" id="A0AAE0YWJ0"/>
<protein>
    <submittedName>
        <fullName evidence="1">Uncharacterized protein</fullName>
    </submittedName>
</protein>
<keyword evidence="2" id="KW-1185">Reference proteome</keyword>
<gene>
    <name evidence="1" type="ORF">RRG08_032737</name>
</gene>
<name>A0AAE0YWJ0_9GAST</name>
<dbReference type="EMBL" id="JAWDGP010005359">
    <property type="protein sequence ID" value="KAK3757572.1"/>
    <property type="molecule type" value="Genomic_DNA"/>
</dbReference>
<sequence length="189" mass="21223">MQGENKRFILALVKTENPYVRGARGDHPLSWSNWFPHRLEPLNLIVYSGEKVEGGFPKINTLIHSTRFLKLNRIKQGDNPTRIGYCEPHGCEATIRNFADWIRLYKEALRPAISARVSLHRANTAQGLGIGSSRVYYESVLRLDPERGKSAVGTKDCLLSLLSPAFVASPSGFRDSLISFVVVCHSFHM</sequence>
<evidence type="ECO:0000313" key="2">
    <source>
        <dbReference type="Proteomes" id="UP001283361"/>
    </source>
</evidence>
<comment type="caution">
    <text evidence="1">The sequence shown here is derived from an EMBL/GenBank/DDBJ whole genome shotgun (WGS) entry which is preliminary data.</text>
</comment>